<dbReference type="RefSeq" id="WP_266125149.1">
    <property type="nucleotide sequence ID" value="NZ_JAJHNU010000006.1"/>
</dbReference>
<sequence>MSRGLSTAQRAAAIAPHRMAIALVEMHFKAGLLSLALSPWDVVHAGLTYQRTGQLLKIEAAHESSKSFEGIRMTMSGLDTTIMTLAADEPYRGRLIRILKAFVDPDSGELIGTPVVQFVGRIRSMPIQETNETCTVSVLAEHYEAELQRAAPLRLNNADQQRFYPGDKGAEYADQLEDKAVVWPAREALMK</sequence>
<protein>
    <recommendedName>
        <fullName evidence="3">DUF1833 domain-containing protein</fullName>
    </recommendedName>
</protein>
<name>A0ABT8ENF3_9BURK</name>
<dbReference type="Proteomes" id="UP001168613">
    <property type="component" value="Unassembled WGS sequence"/>
</dbReference>
<proteinExistence type="predicted"/>
<gene>
    <name evidence="1" type="ORF">LMS43_16210</name>
</gene>
<accession>A0ABT8ENF3</accession>
<evidence type="ECO:0000313" key="2">
    <source>
        <dbReference type="Proteomes" id="UP001168613"/>
    </source>
</evidence>
<evidence type="ECO:0000313" key="1">
    <source>
        <dbReference type="EMBL" id="MDN4122834.1"/>
    </source>
</evidence>
<comment type="caution">
    <text evidence="1">The sequence shown here is derived from an EMBL/GenBank/DDBJ whole genome shotgun (WGS) entry which is preliminary data.</text>
</comment>
<dbReference type="EMBL" id="JAJHNU010000006">
    <property type="protein sequence ID" value="MDN4122834.1"/>
    <property type="molecule type" value="Genomic_DNA"/>
</dbReference>
<evidence type="ECO:0008006" key="3">
    <source>
        <dbReference type="Google" id="ProtNLM"/>
    </source>
</evidence>
<keyword evidence="2" id="KW-1185">Reference proteome</keyword>
<organism evidence="1 2">
    <name type="scientific">Alcaligenes endophyticus</name>
    <dbReference type="NCBI Taxonomy" id="1929088"/>
    <lineage>
        <taxon>Bacteria</taxon>
        <taxon>Pseudomonadati</taxon>
        <taxon>Pseudomonadota</taxon>
        <taxon>Betaproteobacteria</taxon>
        <taxon>Burkholderiales</taxon>
        <taxon>Alcaligenaceae</taxon>
        <taxon>Alcaligenes</taxon>
    </lineage>
</organism>
<reference evidence="1" key="1">
    <citation type="submission" date="2021-11" db="EMBL/GenBank/DDBJ databases">
        <title>Draft genome sequence of Alcaligenes endophyticus type strain CCUG 75668T.</title>
        <authorList>
            <person name="Salva-Serra F."/>
            <person name="Duran R.E."/>
            <person name="Seeger M."/>
            <person name="Moore E.R.B."/>
            <person name="Jaen-Luchoro D."/>
        </authorList>
    </citation>
    <scope>NUCLEOTIDE SEQUENCE</scope>
    <source>
        <strain evidence="1">CCUG 75668</strain>
    </source>
</reference>